<feature type="domain" description="Fe2OG dioxygenase" evidence="8">
    <location>
        <begin position="173"/>
        <end position="280"/>
    </location>
</feature>
<dbReference type="InterPro" id="IPR006620">
    <property type="entry name" value="Pro_4_hyd_alph"/>
</dbReference>
<feature type="chain" id="PRO_5035476196" description="Fe2OG dioxygenase domain-containing protein" evidence="7">
    <location>
        <begin position="22"/>
        <end position="321"/>
    </location>
</feature>
<dbReference type="GO" id="GO:0071456">
    <property type="term" value="P:cellular response to hypoxia"/>
    <property type="evidence" value="ECO:0007669"/>
    <property type="project" value="TreeGrafter"/>
</dbReference>
<dbReference type="Gene3D" id="2.60.120.620">
    <property type="entry name" value="q2cbj1_9rhob like domain"/>
    <property type="match status" value="1"/>
</dbReference>
<accession>A0A8J9T685</accession>
<dbReference type="GO" id="GO:0031543">
    <property type="term" value="F:peptidyl-proline dioxygenase activity"/>
    <property type="evidence" value="ECO:0007669"/>
    <property type="project" value="TreeGrafter"/>
</dbReference>
<feature type="signal peptide" evidence="7">
    <location>
        <begin position="1"/>
        <end position="21"/>
    </location>
</feature>
<dbReference type="Proteomes" id="UP000836788">
    <property type="component" value="Chromosome 10"/>
</dbReference>
<organism evidence="9">
    <name type="scientific">Phaeodactylum tricornutum</name>
    <name type="common">Diatom</name>
    <dbReference type="NCBI Taxonomy" id="2850"/>
    <lineage>
        <taxon>Eukaryota</taxon>
        <taxon>Sar</taxon>
        <taxon>Stramenopiles</taxon>
        <taxon>Ochrophyta</taxon>
        <taxon>Bacillariophyta</taxon>
        <taxon>Bacillariophyceae</taxon>
        <taxon>Bacillariophycidae</taxon>
        <taxon>Naviculales</taxon>
        <taxon>Phaeodactylaceae</taxon>
        <taxon>Phaeodactylum</taxon>
    </lineage>
</organism>
<dbReference type="AlphaFoldDB" id="A0A8J9T685"/>
<dbReference type="GO" id="GO:0031418">
    <property type="term" value="F:L-ascorbic acid binding"/>
    <property type="evidence" value="ECO:0007669"/>
    <property type="project" value="UniProtKB-KW"/>
</dbReference>
<evidence type="ECO:0000259" key="8">
    <source>
        <dbReference type="PROSITE" id="PS51471"/>
    </source>
</evidence>
<evidence type="ECO:0000256" key="3">
    <source>
        <dbReference type="ARBA" id="ARBA00022896"/>
    </source>
</evidence>
<keyword evidence="2" id="KW-0479">Metal-binding</keyword>
<dbReference type="InterPro" id="IPR051559">
    <property type="entry name" value="HIF_prolyl_hydroxylases"/>
</dbReference>
<sequence length="321" mass="35369">MGVGPGFSQLFLLLLFQTAQSWLSSSKLYGPTESTQRASTPSFSSSIVNSRLFGVSTSVPGIATDIPRLEPRHLRELSENQYVVICDFLPESLQAALRQDVQDLRQAEKFTVAKIGQDATNKLNTNIRVAESCFLGPTKLKTFPSAYRDQLYVILDQVKADLNSHFGKPLDSQLTELLYAFYPQGGFYRRHRDAIPGSASTLREYSLLLYLNKDWNEQDGGQLRLHFDSGDDELPAGEEAQCRDVLPQSGTLVLFRSNAIPHEVLDTQKERVAIIGWYNRPVASTDIGELAGVDLNPTRVALMGVAASLITVGVGMLISAS</sequence>
<keyword evidence="4" id="KW-0223">Dioxygenase</keyword>
<dbReference type="PANTHER" id="PTHR12907:SF26">
    <property type="entry name" value="HIF PROLYL HYDROXYLASE, ISOFORM C"/>
    <property type="match status" value="1"/>
</dbReference>
<dbReference type="EMBL" id="OU594951">
    <property type="protein sequence ID" value="CAG9278323.1"/>
    <property type="molecule type" value="Genomic_DNA"/>
</dbReference>
<dbReference type="InterPro" id="IPR044862">
    <property type="entry name" value="Pro_4_hyd_alph_FE2OG_OXY"/>
</dbReference>
<keyword evidence="6" id="KW-0408">Iron</keyword>
<reference evidence="9" key="1">
    <citation type="submission" date="2022-02" db="EMBL/GenBank/DDBJ databases">
        <authorList>
            <person name="Giguere J D."/>
        </authorList>
    </citation>
    <scope>NUCLEOTIDE SEQUENCE</scope>
    <source>
        <strain evidence="9">CCAP 1055/1</strain>
    </source>
</reference>
<evidence type="ECO:0000256" key="6">
    <source>
        <dbReference type="ARBA" id="ARBA00023004"/>
    </source>
</evidence>
<proteinExistence type="predicted"/>
<evidence type="ECO:0000256" key="7">
    <source>
        <dbReference type="SAM" id="SignalP"/>
    </source>
</evidence>
<dbReference type="PROSITE" id="PS51471">
    <property type="entry name" value="FE2OG_OXY"/>
    <property type="match status" value="1"/>
</dbReference>
<dbReference type="PANTHER" id="PTHR12907">
    <property type="entry name" value="EGL NINE HOMOLOG-RELATED"/>
    <property type="match status" value="1"/>
</dbReference>
<keyword evidence="5" id="KW-0560">Oxidoreductase</keyword>
<keyword evidence="7" id="KW-0732">Signal</keyword>
<comment type="cofactor">
    <cofactor evidence="1">
        <name>L-ascorbate</name>
        <dbReference type="ChEBI" id="CHEBI:38290"/>
    </cofactor>
</comment>
<dbReference type="InterPro" id="IPR005123">
    <property type="entry name" value="Oxoglu/Fe-dep_dioxygenase_dom"/>
</dbReference>
<name>A0A8J9T685_PHATR</name>
<gene>
    <name evidence="9" type="ORF">PTTT1_LOCUS6569</name>
</gene>
<evidence type="ECO:0000313" key="9">
    <source>
        <dbReference type="EMBL" id="CAG9278323.1"/>
    </source>
</evidence>
<evidence type="ECO:0000256" key="2">
    <source>
        <dbReference type="ARBA" id="ARBA00022723"/>
    </source>
</evidence>
<dbReference type="Pfam" id="PF13640">
    <property type="entry name" value="2OG-FeII_Oxy_3"/>
    <property type="match status" value="1"/>
</dbReference>
<evidence type="ECO:0000256" key="1">
    <source>
        <dbReference type="ARBA" id="ARBA00001961"/>
    </source>
</evidence>
<dbReference type="SMART" id="SM00702">
    <property type="entry name" value="P4Hc"/>
    <property type="match status" value="1"/>
</dbReference>
<evidence type="ECO:0000256" key="5">
    <source>
        <dbReference type="ARBA" id="ARBA00023002"/>
    </source>
</evidence>
<evidence type="ECO:0000256" key="4">
    <source>
        <dbReference type="ARBA" id="ARBA00022964"/>
    </source>
</evidence>
<dbReference type="GO" id="GO:0008198">
    <property type="term" value="F:ferrous iron binding"/>
    <property type="evidence" value="ECO:0007669"/>
    <property type="project" value="TreeGrafter"/>
</dbReference>
<protein>
    <recommendedName>
        <fullName evidence="8">Fe2OG dioxygenase domain-containing protein</fullName>
    </recommendedName>
</protein>
<keyword evidence="3" id="KW-0847">Vitamin C</keyword>